<protein>
    <submittedName>
        <fullName evidence="2">Putative ovule protein</fullName>
    </submittedName>
</protein>
<sequence>FLSYLICVAPCISSDYFSYLICVVPWIFPNYFLISELYSMCLFSDSSDLICIVSFIFPVTPQI</sequence>
<proteinExistence type="predicted"/>
<dbReference type="AlphaFoldDB" id="A0A0V0GPH9"/>
<organism evidence="2">
    <name type="scientific">Solanum chacoense</name>
    <name type="common">Chaco potato</name>
    <dbReference type="NCBI Taxonomy" id="4108"/>
    <lineage>
        <taxon>Eukaryota</taxon>
        <taxon>Viridiplantae</taxon>
        <taxon>Streptophyta</taxon>
        <taxon>Embryophyta</taxon>
        <taxon>Tracheophyta</taxon>
        <taxon>Spermatophyta</taxon>
        <taxon>Magnoliopsida</taxon>
        <taxon>eudicotyledons</taxon>
        <taxon>Gunneridae</taxon>
        <taxon>Pentapetalae</taxon>
        <taxon>asterids</taxon>
        <taxon>lamiids</taxon>
        <taxon>Solanales</taxon>
        <taxon>Solanaceae</taxon>
        <taxon>Solanoideae</taxon>
        <taxon>Solaneae</taxon>
        <taxon>Solanum</taxon>
    </lineage>
</organism>
<evidence type="ECO:0000256" key="1">
    <source>
        <dbReference type="SAM" id="Phobius"/>
    </source>
</evidence>
<name>A0A0V0GPH9_SOLCH</name>
<dbReference type="EMBL" id="GEDG01034487">
    <property type="protein sequence ID" value="JAP09709.1"/>
    <property type="molecule type" value="Transcribed_RNA"/>
</dbReference>
<feature type="transmembrane region" description="Helical" evidence="1">
    <location>
        <begin position="16"/>
        <end position="34"/>
    </location>
</feature>
<keyword evidence="1" id="KW-1133">Transmembrane helix</keyword>
<accession>A0A0V0GPH9</accession>
<reference evidence="2" key="1">
    <citation type="submission" date="2015-12" db="EMBL/GenBank/DDBJ databases">
        <title>Gene expression during late stages of embryo sac development: a critical building block for successful pollen-pistil interactions.</title>
        <authorList>
            <person name="Liu Y."/>
            <person name="Joly V."/>
            <person name="Sabar M."/>
            <person name="Matton D.P."/>
        </authorList>
    </citation>
    <scope>NUCLEOTIDE SEQUENCE</scope>
</reference>
<keyword evidence="1" id="KW-0812">Transmembrane</keyword>
<feature type="non-terminal residue" evidence="2">
    <location>
        <position position="1"/>
    </location>
</feature>
<evidence type="ECO:0000313" key="2">
    <source>
        <dbReference type="EMBL" id="JAP09709.1"/>
    </source>
</evidence>
<keyword evidence="1" id="KW-0472">Membrane</keyword>